<protein>
    <submittedName>
        <fullName evidence="1">Uncharacterized protein</fullName>
    </submittedName>
</protein>
<proteinExistence type="predicted"/>
<sequence>MCTTEYLERRYKQVHALITATVEDAVCVVDDNGGCLPEKMAEIACSIRILNGYNTLLGVLISKIDALSIDEAEAKAKDVISNMIIAQTFLAEMPPVTKPH</sequence>
<name>A0A0F9H7X0_9ZZZZ</name>
<comment type="caution">
    <text evidence="1">The sequence shown here is derived from an EMBL/GenBank/DDBJ whole genome shotgun (WGS) entry which is preliminary data.</text>
</comment>
<gene>
    <name evidence="1" type="ORF">LCGC14_1736330</name>
</gene>
<dbReference type="EMBL" id="LAZR01015823">
    <property type="protein sequence ID" value="KKM07199.1"/>
    <property type="molecule type" value="Genomic_DNA"/>
</dbReference>
<dbReference type="AlphaFoldDB" id="A0A0F9H7X0"/>
<evidence type="ECO:0000313" key="1">
    <source>
        <dbReference type="EMBL" id="KKM07199.1"/>
    </source>
</evidence>
<reference evidence="1" key="1">
    <citation type="journal article" date="2015" name="Nature">
        <title>Complex archaea that bridge the gap between prokaryotes and eukaryotes.</title>
        <authorList>
            <person name="Spang A."/>
            <person name="Saw J.H."/>
            <person name="Jorgensen S.L."/>
            <person name="Zaremba-Niedzwiedzka K."/>
            <person name="Martijn J."/>
            <person name="Lind A.E."/>
            <person name="van Eijk R."/>
            <person name="Schleper C."/>
            <person name="Guy L."/>
            <person name="Ettema T.J."/>
        </authorList>
    </citation>
    <scope>NUCLEOTIDE SEQUENCE</scope>
</reference>
<organism evidence="1">
    <name type="scientific">marine sediment metagenome</name>
    <dbReference type="NCBI Taxonomy" id="412755"/>
    <lineage>
        <taxon>unclassified sequences</taxon>
        <taxon>metagenomes</taxon>
        <taxon>ecological metagenomes</taxon>
    </lineage>
</organism>
<accession>A0A0F9H7X0</accession>